<accession>A0A7W3LJR1</accession>
<feature type="transmembrane region" description="Helical" evidence="1">
    <location>
        <begin position="239"/>
        <end position="259"/>
    </location>
</feature>
<dbReference type="PROSITE" id="PS51257">
    <property type="entry name" value="PROKAR_LIPOPROTEIN"/>
    <property type="match status" value="1"/>
</dbReference>
<keyword evidence="1" id="KW-0472">Membrane</keyword>
<comment type="caution">
    <text evidence="2">The sequence shown here is derived from an EMBL/GenBank/DDBJ whole genome shotgun (WGS) entry which is preliminary data.</text>
</comment>
<keyword evidence="1" id="KW-0812">Transmembrane</keyword>
<feature type="transmembrane region" description="Helical" evidence="1">
    <location>
        <begin position="12"/>
        <end position="32"/>
    </location>
</feature>
<feature type="transmembrane region" description="Helical" evidence="1">
    <location>
        <begin position="82"/>
        <end position="108"/>
    </location>
</feature>
<reference evidence="2 3" key="1">
    <citation type="submission" date="2020-08" db="EMBL/GenBank/DDBJ databases">
        <title>Genomic Encyclopedia of Type Strains, Phase IV (KMG-IV): sequencing the most valuable type-strain genomes for metagenomic binning, comparative biology and taxonomic classification.</title>
        <authorList>
            <person name="Goeker M."/>
        </authorList>
    </citation>
    <scope>NUCLEOTIDE SEQUENCE [LARGE SCALE GENOMIC DNA]</scope>
    <source>
        <strain evidence="2 3">DSM 44197</strain>
    </source>
</reference>
<keyword evidence="3" id="KW-1185">Reference proteome</keyword>
<dbReference type="RefSeq" id="WP_182841766.1">
    <property type="nucleotide sequence ID" value="NZ_BAAALP010000003.1"/>
</dbReference>
<dbReference type="EMBL" id="JACJIA010000001">
    <property type="protein sequence ID" value="MBA8949307.1"/>
    <property type="molecule type" value="Genomic_DNA"/>
</dbReference>
<evidence type="ECO:0008006" key="4">
    <source>
        <dbReference type="Google" id="ProtNLM"/>
    </source>
</evidence>
<dbReference type="Proteomes" id="UP000572680">
    <property type="component" value="Unassembled WGS sequence"/>
</dbReference>
<gene>
    <name evidence="2" type="ORF">HNR61_000905</name>
</gene>
<evidence type="ECO:0000313" key="3">
    <source>
        <dbReference type="Proteomes" id="UP000572680"/>
    </source>
</evidence>
<feature type="transmembrane region" description="Helical" evidence="1">
    <location>
        <begin position="128"/>
        <end position="154"/>
    </location>
</feature>
<sequence length="298" mass="31083">MTNDKRLWRARLIACHTTIAACVPYLFLKVMWLSGSSIGFGSTDMTTPEYVAGNAVTAGMDLVAILVALAFTYPWGQRVPAWLVLVPIWVGTGLLAPIALGMPVGLTVQALVGGSPIPESPGADGEPWVFAVVYGGFTVQAIGLLTAFVLYARVRWADVFTMRAADLADGTTRPLQVLLANTAAAATIGYALVRVGWVLTGDTIFETAAQKTFVAVGGTLAILGAAGALGVVHRRGTRLLPALVAAWVGTGAAFTTGFMSTQTNHLVDTSGAIAGALLALTTLLPLIETRHPAALQRI</sequence>
<proteinExistence type="predicted"/>
<feature type="transmembrane region" description="Helical" evidence="1">
    <location>
        <begin position="52"/>
        <end position="75"/>
    </location>
</feature>
<feature type="transmembrane region" description="Helical" evidence="1">
    <location>
        <begin position="271"/>
        <end position="287"/>
    </location>
</feature>
<dbReference type="AlphaFoldDB" id="A0A7W3LJR1"/>
<feature type="transmembrane region" description="Helical" evidence="1">
    <location>
        <begin position="175"/>
        <end position="193"/>
    </location>
</feature>
<evidence type="ECO:0000313" key="2">
    <source>
        <dbReference type="EMBL" id="MBA8949307.1"/>
    </source>
</evidence>
<feature type="transmembrane region" description="Helical" evidence="1">
    <location>
        <begin position="213"/>
        <end position="232"/>
    </location>
</feature>
<evidence type="ECO:0000256" key="1">
    <source>
        <dbReference type="SAM" id="Phobius"/>
    </source>
</evidence>
<organism evidence="2 3">
    <name type="scientific">Actinomadura namibiensis</name>
    <dbReference type="NCBI Taxonomy" id="182080"/>
    <lineage>
        <taxon>Bacteria</taxon>
        <taxon>Bacillati</taxon>
        <taxon>Actinomycetota</taxon>
        <taxon>Actinomycetes</taxon>
        <taxon>Streptosporangiales</taxon>
        <taxon>Thermomonosporaceae</taxon>
        <taxon>Actinomadura</taxon>
    </lineage>
</organism>
<keyword evidence="1" id="KW-1133">Transmembrane helix</keyword>
<name>A0A7W3LJR1_ACTNM</name>
<protein>
    <recommendedName>
        <fullName evidence="4">LigA protein</fullName>
    </recommendedName>
</protein>